<dbReference type="PANTHER" id="PTHR42912">
    <property type="entry name" value="METHYLTRANSFERASE"/>
    <property type="match status" value="1"/>
</dbReference>
<dbReference type="GO" id="GO:0043770">
    <property type="term" value="F:demethylmenaquinone methyltransferase activity"/>
    <property type="evidence" value="ECO:0007669"/>
    <property type="project" value="UniProtKB-EC"/>
</dbReference>
<evidence type="ECO:0000313" key="3">
    <source>
        <dbReference type="Proteomes" id="UP000249300"/>
    </source>
</evidence>
<keyword evidence="2" id="KW-0489">Methyltransferase</keyword>
<dbReference type="EC" id="2.1.1.163" evidence="2"/>
<protein>
    <submittedName>
        <fullName evidence="2">Demethylmenaquinone methyltransferase</fullName>
        <ecNumber evidence="2">2.1.1.163</ecNumber>
    </submittedName>
</protein>
<dbReference type="InterPro" id="IPR013216">
    <property type="entry name" value="Methyltransf_11"/>
</dbReference>
<keyword evidence="3" id="KW-1185">Reference proteome</keyword>
<dbReference type="EMBL" id="LS483447">
    <property type="protein sequence ID" value="SQH73057.1"/>
    <property type="molecule type" value="Genomic_DNA"/>
</dbReference>
<dbReference type="SUPFAM" id="SSF53335">
    <property type="entry name" value="S-adenosyl-L-methionine-dependent methyltransferases"/>
    <property type="match status" value="1"/>
</dbReference>
<evidence type="ECO:0000313" key="2">
    <source>
        <dbReference type="EMBL" id="SQH73057.1"/>
    </source>
</evidence>
<gene>
    <name evidence="2" type="primary">ubiE_1</name>
    <name evidence="2" type="ORF">NCTC12858_00895</name>
</gene>
<dbReference type="InterPro" id="IPR029063">
    <property type="entry name" value="SAM-dependent_MTases_sf"/>
</dbReference>
<dbReference type="CDD" id="cd02440">
    <property type="entry name" value="AdoMet_MTases"/>
    <property type="match status" value="1"/>
</dbReference>
<keyword evidence="2" id="KW-0808">Transferase</keyword>
<dbReference type="PANTHER" id="PTHR42912:SF98">
    <property type="entry name" value="UNCHARACTERISED METHYLTRANSFERASE RV1498C"/>
    <property type="match status" value="1"/>
</dbReference>
<dbReference type="GO" id="GO:0008757">
    <property type="term" value="F:S-adenosylmethionine-dependent methyltransferase activity"/>
    <property type="evidence" value="ECO:0007669"/>
    <property type="project" value="InterPro"/>
</dbReference>
<accession>A0A2X4PYS7</accession>
<name>A0A2X4PYS7_9PORP</name>
<reference evidence="2 3" key="1">
    <citation type="submission" date="2018-06" db="EMBL/GenBank/DDBJ databases">
        <authorList>
            <consortium name="Pathogen Informatics"/>
            <person name="Doyle S."/>
        </authorList>
    </citation>
    <scope>NUCLEOTIDE SEQUENCE [LARGE SCALE GENOMIC DNA]</scope>
    <source>
        <strain evidence="2 3">NCTC12858</strain>
    </source>
</reference>
<dbReference type="AlphaFoldDB" id="A0A2X4PYS7"/>
<dbReference type="GO" id="GO:0032259">
    <property type="term" value="P:methylation"/>
    <property type="evidence" value="ECO:0007669"/>
    <property type="project" value="UniProtKB-KW"/>
</dbReference>
<dbReference type="Pfam" id="PF08241">
    <property type="entry name" value="Methyltransf_11"/>
    <property type="match status" value="1"/>
</dbReference>
<dbReference type="Proteomes" id="UP000249300">
    <property type="component" value="Chromosome 1"/>
</dbReference>
<dbReference type="KEGG" id="pcre:NCTC12858_00895"/>
<dbReference type="Gene3D" id="3.40.50.150">
    <property type="entry name" value="Vaccinia Virus protein VP39"/>
    <property type="match status" value="1"/>
</dbReference>
<dbReference type="RefSeq" id="WP_023939585.1">
    <property type="nucleotide sequence ID" value="NZ_LS483447.1"/>
</dbReference>
<dbReference type="InterPro" id="IPR050508">
    <property type="entry name" value="Methyltransf_Superfamily"/>
</dbReference>
<feature type="domain" description="Methyltransferase type 11" evidence="1">
    <location>
        <begin position="74"/>
        <end position="188"/>
    </location>
</feature>
<evidence type="ECO:0000259" key="1">
    <source>
        <dbReference type="Pfam" id="PF08241"/>
    </source>
</evidence>
<proteinExistence type="predicted"/>
<sequence length="286" mass="32724">MEIKRKLYYRLSPKLRRYVRRLYYLPYDLLHPTKGMTPPKGAIFVGQGDYHKQGDRQREELKAHAGLITESDVLDIGCGIGRLAVSLTSYLEPSGSYTGFDVVKEGIDWCHKNISSKHHNFKFFHVDLNNALYNNTHKQACEFRFPFPDNSFDIIALYSVFTHMLEEDVAHYLKEIGRVLRPEGHCLCSMFIIDDDSLGKMNRGESDMKFNQLADGLFYIDQSLREGNVAFPIDRIAPLIQTADLSIAKFIPGKWRTESSLADQKGDELFSASKYQDIIVLSRSAI</sequence>
<organism evidence="2 3">
    <name type="scientific">Porphyromonas crevioricanis</name>
    <dbReference type="NCBI Taxonomy" id="393921"/>
    <lineage>
        <taxon>Bacteria</taxon>
        <taxon>Pseudomonadati</taxon>
        <taxon>Bacteroidota</taxon>
        <taxon>Bacteroidia</taxon>
        <taxon>Bacteroidales</taxon>
        <taxon>Porphyromonadaceae</taxon>
        <taxon>Porphyromonas</taxon>
    </lineage>
</organism>